<dbReference type="AlphaFoldDB" id="T2IPM7"/>
<accession>T2IPM7</accession>
<name>T2IPM7_CROWT</name>
<sequence>MCSGEIFDPLSSFPLALSPFFSFFLFWFRLWRIVIFLIQQVIQMCYCRVGKCEIYVGG</sequence>
<keyword evidence="1" id="KW-0812">Transmembrane</keyword>
<evidence type="ECO:0000313" key="3">
    <source>
        <dbReference type="Proteomes" id="UP000017981"/>
    </source>
</evidence>
<proteinExistence type="predicted"/>
<dbReference type="EMBL" id="CAQL01000097">
    <property type="protein sequence ID" value="CCQ54150.1"/>
    <property type="molecule type" value="Genomic_DNA"/>
</dbReference>
<reference evidence="2 3" key="2">
    <citation type="submission" date="2013-09" db="EMBL/GenBank/DDBJ databases">
        <title>Whole genome comparison of six Crocosphaera watsonii strains with differing phenotypes.</title>
        <authorList>
            <person name="Bench S.R."/>
            <person name="Heller P."/>
            <person name="Frank I."/>
            <person name="Arciniega M."/>
            <person name="Shilova I.N."/>
            <person name="Zehr J.P."/>
        </authorList>
    </citation>
    <scope>NUCLEOTIDE SEQUENCE [LARGE SCALE GENOMIC DNA]</scope>
    <source>
        <strain evidence="2 3">WH 0005</strain>
    </source>
</reference>
<keyword evidence="1" id="KW-1133">Transmembrane helix</keyword>
<dbReference type="Proteomes" id="UP000017981">
    <property type="component" value="Unassembled WGS sequence"/>
</dbReference>
<reference evidence="2 3" key="1">
    <citation type="submission" date="2013-01" db="EMBL/GenBank/DDBJ databases">
        <authorList>
            <person name="Bench S."/>
        </authorList>
    </citation>
    <scope>NUCLEOTIDE SEQUENCE [LARGE SCALE GENOMIC DNA]</scope>
    <source>
        <strain evidence="2 3">WH 0005</strain>
    </source>
</reference>
<evidence type="ECO:0000256" key="1">
    <source>
        <dbReference type="SAM" id="Phobius"/>
    </source>
</evidence>
<comment type="caution">
    <text evidence="2">The sequence shown here is derived from an EMBL/GenBank/DDBJ whole genome shotgun (WGS) entry which is preliminary data.</text>
</comment>
<keyword evidence="1" id="KW-0472">Membrane</keyword>
<protein>
    <submittedName>
        <fullName evidence="2">Uncharacterized protein</fullName>
    </submittedName>
</protein>
<organism evidence="2 3">
    <name type="scientific">Crocosphaera watsonii WH 0005</name>
    <dbReference type="NCBI Taxonomy" id="423472"/>
    <lineage>
        <taxon>Bacteria</taxon>
        <taxon>Bacillati</taxon>
        <taxon>Cyanobacteriota</taxon>
        <taxon>Cyanophyceae</taxon>
        <taxon>Oscillatoriophycideae</taxon>
        <taxon>Chroococcales</taxon>
        <taxon>Aphanothecaceae</taxon>
        <taxon>Crocosphaera</taxon>
    </lineage>
</organism>
<gene>
    <name evidence="2" type="ORF">CWATWH0005_1817</name>
</gene>
<feature type="transmembrane region" description="Helical" evidence="1">
    <location>
        <begin position="20"/>
        <end position="38"/>
    </location>
</feature>
<evidence type="ECO:0000313" key="2">
    <source>
        <dbReference type="EMBL" id="CCQ54150.1"/>
    </source>
</evidence>